<reference evidence="1 2" key="1">
    <citation type="submission" date="2024-01" db="EMBL/GenBank/DDBJ databases">
        <authorList>
            <person name="Alioto T."/>
            <person name="Alioto T."/>
            <person name="Gomez Garrido J."/>
        </authorList>
    </citation>
    <scope>NUCLEOTIDE SEQUENCE [LARGE SCALE GENOMIC DNA]</scope>
</reference>
<dbReference type="AlphaFoldDB" id="A0AAV1NVB6"/>
<keyword evidence="2" id="KW-1185">Reference proteome</keyword>
<name>A0AAV1NVB6_SCOSC</name>
<evidence type="ECO:0000313" key="2">
    <source>
        <dbReference type="Proteomes" id="UP001314229"/>
    </source>
</evidence>
<gene>
    <name evidence="1" type="ORF">FSCOSCO3_A020439</name>
</gene>
<evidence type="ECO:0000313" key="1">
    <source>
        <dbReference type="EMBL" id="CAK6963193.1"/>
    </source>
</evidence>
<proteinExistence type="predicted"/>
<sequence length="68" mass="7484">MAEKRQSGRLCLKAECTVPATTGSSTHHALQFSSPPCDSSAVGESYRIKRLLPGLTKIQPYNILRFFS</sequence>
<accession>A0AAV1NVB6</accession>
<comment type="caution">
    <text evidence="1">The sequence shown here is derived from an EMBL/GenBank/DDBJ whole genome shotgun (WGS) entry which is preliminary data.</text>
</comment>
<organism evidence="1 2">
    <name type="scientific">Scomber scombrus</name>
    <name type="common">Atlantic mackerel</name>
    <name type="synonym">Scomber vernalis</name>
    <dbReference type="NCBI Taxonomy" id="13677"/>
    <lineage>
        <taxon>Eukaryota</taxon>
        <taxon>Metazoa</taxon>
        <taxon>Chordata</taxon>
        <taxon>Craniata</taxon>
        <taxon>Vertebrata</taxon>
        <taxon>Euteleostomi</taxon>
        <taxon>Actinopterygii</taxon>
        <taxon>Neopterygii</taxon>
        <taxon>Teleostei</taxon>
        <taxon>Neoteleostei</taxon>
        <taxon>Acanthomorphata</taxon>
        <taxon>Pelagiaria</taxon>
        <taxon>Scombriformes</taxon>
        <taxon>Scombridae</taxon>
        <taxon>Scomber</taxon>
    </lineage>
</organism>
<dbReference type="EMBL" id="CAWUFR010000063">
    <property type="protein sequence ID" value="CAK6963193.1"/>
    <property type="molecule type" value="Genomic_DNA"/>
</dbReference>
<dbReference type="Proteomes" id="UP001314229">
    <property type="component" value="Unassembled WGS sequence"/>
</dbReference>
<protein>
    <submittedName>
        <fullName evidence="1">Uncharacterized protein</fullName>
    </submittedName>
</protein>